<evidence type="ECO:0000259" key="1">
    <source>
        <dbReference type="Pfam" id="PF00144"/>
    </source>
</evidence>
<dbReference type="InterPro" id="IPR050789">
    <property type="entry name" value="Diverse_Enzym_Activities"/>
</dbReference>
<feature type="domain" description="Beta-lactamase-related" evidence="1">
    <location>
        <begin position="2"/>
        <end position="134"/>
    </location>
</feature>
<dbReference type="PANTHER" id="PTHR43283:SF14">
    <property type="entry name" value="BLL8153 PROTEIN"/>
    <property type="match status" value="1"/>
</dbReference>
<evidence type="ECO:0000313" key="3">
    <source>
        <dbReference type="Proteomes" id="UP000321746"/>
    </source>
</evidence>
<reference evidence="2 3" key="1">
    <citation type="submission" date="2019-07" db="EMBL/GenBank/DDBJ databases">
        <title>Whole genome shotgun sequence of Acetobacter oeni NBRC 105207.</title>
        <authorList>
            <person name="Hosoyama A."/>
            <person name="Uohara A."/>
            <person name="Ohji S."/>
            <person name="Ichikawa N."/>
        </authorList>
    </citation>
    <scope>NUCLEOTIDE SEQUENCE [LARGE SCALE GENOMIC DNA]</scope>
    <source>
        <strain evidence="2 3">NBRC 105207</strain>
    </source>
</reference>
<dbReference type="SUPFAM" id="SSF56601">
    <property type="entry name" value="beta-lactamase/transpeptidase-like"/>
    <property type="match status" value="1"/>
</dbReference>
<accession>A0A511XQV3</accession>
<dbReference type="Gene3D" id="3.40.710.10">
    <property type="entry name" value="DD-peptidase/beta-lactamase superfamily"/>
    <property type="match status" value="1"/>
</dbReference>
<comment type="caution">
    <text evidence="2">The sequence shown here is derived from an EMBL/GenBank/DDBJ whole genome shotgun (WGS) entry which is preliminary data.</text>
</comment>
<gene>
    <name evidence="2" type="ORF">AOE01nite_35460</name>
</gene>
<sequence>MSIAKSVSSTLIGIAIAEWLIGSLEDPVERYLPRLATGVYAGVTIRNILQMTSGVAWNETYTDPASDRQRLLACQSAQQPGAILDLMVGLTRKAGHGGKWTYSTGETCVMGYLLHAASGRTLSDYLSEKLWRPLLVCSRMLTGGWTGLRRRLPG</sequence>
<evidence type="ECO:0000313" key="2">
    <source>
        <dbReference type="EMBL" id="GEN65322.1"/>
    </source>
</evidence>
<dbReference type="PANTHER" id="PTHR43283">
    <property type="entry name" value="BETA-LACTAMASE-RELATED"/>
    <property type="match status" value="1"/>
</dbReference>
<dbReference type="InterPro" id="IPR012338">
    <property type="entry name" value="Beta-lactam/transpept-like"/>
</dbReference>
<name>A0A511XQV3_9PROT</name>
<dbReference type="AlphaFoldDB" id="A0A511XQV3"/>
<dbReference type="EMBL" id="BJYG01000091">
    <property type="protein sequence ID" value="GEN65322.1"/>
    <property type="molecule type" value="Genomic_DNA"/>
</dbReference>
<dbReference type="InterPro" id="IPR001466">
    <property type="entry name" value="Beta-lactam-related"/>
</dbReference>
<keyword evidence="3" id="KW-1185">Reference proteome</keyword>
<organism evidence="2 3">
    <name type="scientific">Acetobacter oeni</name>
    <dbReference type="NCBI Taxonomy" id="304077"/>
    <lineage>
        <taxon>Bacteria</taxon>
        <taxon>Pseudomonadati</taxon>
        <taxon>Pseudomonadota</taxon>
        <taxon>Alphaproteobacteria</taxon>
        <taxon>Acetobacterales</taxon>
        <taxon>Acetobacteraceae</taxon>
        <taxon>Acetobacter</taxon>
    </lineage>
</organism>
<proteinExistence type="predicted"/>
<dbReference type="Proteomes" id="UP000321746">
    <property type="component" value="Unassembled WGS sequence"/>
</dbReference>
<dbReference type="OrthoDB" id="9814204at2"/>
<dbReference type="RefSeq" id="WP_146892969.1">
    <property type="nucleotide sequence ID" value="NZ_BJYG01000091.1"/>
</dbReference>
<protein>
    <recommendedName>
        <fullName evidence="1">Beta-lactamase-related domain-containing protein</fullName>
    </recommendedName>
</protein>
<dbReference type="Pfam" id="PF00144">
    <property type="entry name" value="Beta-lactamase"/>
    <property type="match status" value="1"/>
</dbReference>